<feature type="domain" description="Exonuclease" evidence="11">
    <location>
        <begin position="78"/>
        <end position="247"/>
    </location>
</feature>
<evidence type="ECO:0000313" key="12">
    <source>
        <dbReference type="EMBL" id="GAX18980.1"/>
    </source>
</evidence>
<dbReference type="GO" id="GO:0005634">
    <property type="term" value="C:nucleus"/>
    <property type="evidence" value="ECO:0007669"/>
    <property type="project" value="UniProtKB-SubCell"/>
</dbReference>
<keyword evidence="8" id="KW-0539">Nucleus</keyword>
<dbReference type="SMART" id="SM00479">
    <property type="entry name" value="EXOIII"/>
    <property type="match status" value="1"/>
</dbReference>
<evidence type="ECO:0000256" key="4">
    <source>
        <dbReference type="ARBA" id="ARBA00022552"/>
    </source>
</evidence>
<dbReference type="EMBL" id="BDSP01000133">
    <property type="protein sequence ID" value="GAX18980.1"/>
    <property type="molecule type" value="Genomic_DNA"/>
</dbReference>
<dbReference type="InterPro" id="IPR012337">
    <property type="entry name" value="RNaseH-like_sf"/>
</dbReference>
<comment type="caution">
    <text evidence="12">The sequence shown here is derived from an EMBL/GenBank/DDBJ whole genome shotgun (WGS) entry which is preliminary data.</text>
</comment>
<evidence type="ECO:0000256" key="5">
    <source>
        <dbReference type="ARBA" id="ARBA00022722"/>
    </source>
</evidence>
<keyword evidence="13" id="KW-1185">Reference proteome</keyword>
<gene>
    <name evidence="12" type="ORF">FisN_8Hh201</name>
</gene>
<evidence type="ECO:0000256" key="3">
    <source>
        <dbReference type="ARBA" id="ARBA00016937"/>
    </source>
</evidence>
<keyword evidence="7" id="KW-0269">Exonuclease</keyword>
<feature type="compositionally biased region" description="Polar residues" evidence="10">
    <location>
        <begin position="1"/>
        <end position="15"/>
    </location>
</feature>
<comment type="subcellular location">
    <subcellularLocation>
        <location evidence="1">Nucleus</location>
    </subcellularLocation>
</comment>
<dbReference type="PANTHER" id="PTHR12801">
    <property type="entry name" value="RNA EXONUCLEASE REXO1 / RECO3 FAMILY MEMBER-RELATED"/>
    <property type="match status" value="1"/>
</dbReference>
<keyword evidence="5" id="KW-0540">Nuclease</keyword>
<evidence type="ECO:0000313" key="13">
    <source>
        <dbReference type="Proteomes" id="UP000198406"/>
    </source>
</evidence>
<feature type="region of interest" description="Disordered" evidence="10">
    <location>
        <begin position="1"/>
        <end position="74"/>
    </location>
</feature>
<dbReference type="Pfam" id="PF00929">
    <property type="entry name" value="RNase_T"/>
    <property type="match status" value="1"/>
</dbReference>
<evidence type="ECO:0000256" key="7">
    <source>
        <dbReference type="ARBA" id="ARBA00022839"/>
    </source>
</evidence>
<comment type="similarity">
    <text evidence="2">Belongs to the REXO4 family.</text>
</comment>
<proteinExistence type="inferred from homology"/>
<evidence type="ECO:0000256" key="9">
    <source>
        <dbReference type="ARBA" id="ARBA00025599"/>
    </source>
</evidence>
<keyword evidence="6" id="KW-0378">Hydrolase</keyword>
<feature type="compositionally biased region" description="Basic residues" evidence="10">
    <location>
        <begin position="18"/>
        <end position="31"/>
    </location>
</feature>
<evidence type="ECO:0000259" key="11">
    <source>
        <dbReference type="SMART" id="SM00479"/>
    </source>
</evidence>
<name>A0A1Z5JY85_FISSO</name>
<evidence type="ECO:0000256" key="6">
    <source>
        <dbReference type="ARBA" id="ARBA00022801"/>
    </source>
</evidence>
<sequence>MTTSDTNSFQIVTNQKRSPARKRNRNRRPRKNSSGDLSIESDSSGSSGGRSQASSCSLKGRNENRKGHPEIPQEEKSRYVALDCEMVGVGENGIQSAVARVTIVDWDGNIVFDRYVKPDREITDYRTFVSGITANDYTHHDAIDLESCRKLVLDHLEGKILVGHALKNDLHALGIRHDWQATRDTAKYEPFMKTRFDDGVLWPRRLRDLASEKLSREIQVPGAPHSPYEDAMAAMDLYKTARSKWEKVMDYKIKKTAEIQQQRQVLLVASAAA</sequence>
<evidence type="ECO:0000256" key="8">
    <source>
        <dbReference type="ARBA" id="ARBA00023242"/>
    </source>
</evidence>
<dbReference type="Proteomes" id="UP000198406">
    <property type="component" value="Unassembled WGS sequence"/>
</dbReference>
<keyword evidence="4" id="KW-0698">rRNA processing</keyword>
<dbReference type="GO" id="GO:0003676">
    <property type="term" value="F:nucleic acid binding"/>
    <property type="evidence" value="ECO:0007669"/>
    <property type="project" value="InterPro"/>
</dbReference>
<dbReference type="AlphaFoldDB" id="A0A1Z5JY85"/>
<dbReference type="InterPro" id="IPR013520">
    <property type="entry name" value="Ribonucl_H"/>
</dbReference>
<dbReference type="InterPro" id="IPR036397">
    <property type="entry name" value="RNaseH_sf"/>
</dbReference>
<evidence type="ECO:0000256" key="10">
    <source>
        <dbReference type="SAM" id="MobiDB-lite"/>
    </source>
</evidence>
<feature type="compositionally biased region" description="Basic and acidic residues" evidence="10">
    <location>
        <begin position="60"/>
        <end position="74"/>
    </location>
</feature>
<dbReference type="CDD" id="cd06144">
    <property type="entry name" value="REX4_like"/>
    <property type="match status" value="1"/>
</dbReference>
<protein>
    <recommendedName>
        <fullName evidence="3">RNA exonuclease 4</fullName>
    </recommendedName>
</protein>
<dbReference type="OrthoDB" id="16516at2759"/>
<dbReference type="InterPro" id="IPR037431">
    <property type="entry name" value="REX4_DEDDh_dom"/>
</dbReference>
<evidence type="ECO:0000256" key="2">
    <source>
        <dbReference type="ARBA" id="ARBA00010489"/>
    </source>
</evidence>
<reference evidence="12 13" key="1">
    <citation type="journal article" date="2015" name="Plant Cell">
        <title>Oil accumulation by the oleaginous diatom Fistulifera solaris as revealed by the genome and transcriptome.</title>
        <authorList>
            <person name="Tanaka T."/>
            <person name="Maeda Y."/>
            <person name="Veluchamy A."/>
            <person name="Tanaka M."/>
            <person name="Abida H."/>
            <person name="Marechal E."/>
            <person name="Bowler C."/>
            <person name="Muto M."/>
            <person name="Sunaga Y."/>
            <person name="Tanaka M."/>
            <person name="Yoshino T."/>
            <person name="Taniguchi T."/>
            <person name="Fukuda Y."/>
            <person name="Nemoto M."/>
            <person name="Matsumoto M."/>
            <person name="Wong P.S."/>
            <person name="Aburatani S."/>
            <person name="Fujibuchi W."/>
        </authorList>
    </citation>
    <scope>NUCLEOTIDE SEQUENCE [LARGE SCALE GENOMIC DNA]</scope>
    <source>
        <strain evidence="12 13">JPCC DA0580</strain>
    </source>
</reference>
<comment type="function">
    <text evidence="9">Exoribonuclease involved in ribosome biosynthesis. Involved in the processing of ITS1, the internal transcribed spacer localized between the 18S and 5.8S rRNAs.</text>
</comment>
<dbReference type="PANTHER" id="PTHR12801:SF45">
    <property type="entry name" value="RNA EXONUCLEASE 4"/>
    <property type="match status" value="1"/>
</dbReference>
<evidence type="ECO:0000256" key="1">
    <source>
        <dbReference type="ARBA" id="ARBA00004123"/>
    </source>
</evidence>
<dbReference type="InParanoid" id="A0A1Z5JY85"/>
<dbReference type="SUPFAM" id="SSF53098">
    <property type="entry name" value="Ribonuclease H-like"/>
    <property type="match status" value="1"/>
</dbReference>
<dbReference type="GO" id="GO:0006364">
    <property type="term" value="P:rRNA processing"/>
    <property type="evidence" value="ECO:0007669"/>
    <property type="project" value="UniProtKB-KW"/>
</dbReference>
<accession>A0A1Z5JY85</accession>
<dbReference type="InterPro" id="IPR047021">
    <property type="entry name" value="REXO1/3/4-like"/>
</dbReference>
<dbReference type="FunFam" id="3.30.420.10:FF:000007">
    <property type="entry name" value="Interferon-stimulated exonuclease gene 20"/>
    <property type="match status" value="1"/>
</dbReference>
<organism evidence="12 13">
    <name type="scientific">Fistulifera solaris</name>
    <name type="common">Oleaginous diatom</name>
    <dbReference type="NCBI Taxonomy" id="1519565"/>
    <lineage>
        <taxon>Eukaryota</taxon>
        <taxon>Sar</taxon>
        <taxon>Stramenopiles</taxon>
        <taxon>Ochrophyta</taxon>
        <taxon>Bacillariophyta</taxon>
        <taxon>Bacillariophyceae</taxon>
        <taxon>Bacillariophycidae</taxon>
        <taxon>Naviculales</taxon>
        <taxon>Naviculaceae</taxon>
        <taxon>Fistulifera</taxon>
    </lineage>
</organism>
<feature type="compositionally biased region" description="Low complexity" evidence="10">
    <location>
        <begin position="32"/>
        <end position="57"/>
    </location>
</feature>
<dbReference type="GO" id="GO:0008408">
    <property type="term" value="F:3'-5' exonuclease activity"/>
    <property type="evidence" value="ECO:0007669"/>
    <property type="project" value="InterPro"/>
</dbReference>
<dbReference type="Gene3D" id="3.30.420.10">
    <property type="entry name" value="Ribonuclease H-like superfamily/Ribonuclease H"/>
    <property type="match status" value="1"/>
</dbReference>